<organism evidence="20 21">
    <name type="scientific">Pelagibacterium lacus</name>
    <dbReference type="NCBI Taxonomy" id="2282655"/>
    <lineage>
        <taxon>Bacteria</taxon>
        <taxon>Pseudomonadati</taxon>
        <taxon>Pseudomonadota</taxon>
        <taxon>Alphaproteobacteria</taxon>
        <taxon>Hyphomicrobiales</taxon>
        <taxon>Devosiaceae</taxon>
        <taxon>Pelagibacterium</taxon>
    </lineage>
</organism>
<dbReference type="Gene3D" id="1.10.10.10">
    <property type="entry name" value="Winged helix-like DNA-binding domain superfamily/Winged helix DNA-binding domain"/>
    <property type="match status" value="1"/>
</dbReference>
<comment type="cofactor">
    <cofactor evidence="2">
        <name>Zn(2+)</name>
        <dbReference type="ChEBI" id="CHEBI:29105"/>
    </cofactor>
</comment>
<dbReference type="InterPro" id="IPR001650">
    <property type="entry name" value="Helicase_C-like"/>
</dbReference>
<dbReference type="InterPro" id="IPR002121">
    <property type="entry name" value="HRDC_dom"/>
</dbReference>
<keyword evidence="9" id="KW-0862">Zinc</keyword>
<dbReference type="SMART" id="SM00956">
    <property type="entry name" value="RQC"/>
    <property type="match status" value="1"/>
</dbReference>
<evidence type="ECO:0000259" key="18">
    <source>
        <dbReference type="PROSITE" id="PS51192"/>
    </source>
</evidence>
<dbReference type="InterPro" id="IPR044876">
    <property type="entry name" value="HRDC_dom_sf"/>
</dbReference>
<feature type="domain" description="Helicase C-terminal" evidence="19">
    <location>
        <begin position="227"/>
        <end position="373"/>
    </location>
</feature>
<dbReference type="Gene3D" id="3.40.50.300">
    <property type="entry name" value="P-loop containing nucleotide triphosphate hydrolases"/>
    <property type="match status" value="2"/>
</dbReference>
<dbReference type="Pfam" id="PF00271">
    <property type="entry name" value="Helicase_C"/>
    <property type="match status" value="1"/>
</dbReference>
<comment type="caution">
    <text evidence="20">The sequence shown here is derived from an EMBL/GenBank/DDBJ whole genome shotgun (WGS) entry which is preliminary data.</text>
</comment>
<accession>A0A369W2B4</accession>
<keyword evidence="11" id="KW-0238">DNA-binding</keyword>
<dbReference type="InterPro" id="IPR006293">
    <property type="entry name" value="DNA_helicase_ATP-dep_RecQ_bac"/>
</dbReference>
<sequence>MPISAPTLFSAPRPNDGLSVLRSVFGLDSFRGQQEEVVEHVIGGGDAVVLFPTGAGKSLCYQIPAICRDGVGVVISPLIALMRDQVEALRQAGVRAAALNSALSAEENRAVRQALRDGELDLLYVAPERLSAPGFMELLASIDIALFAIDEAHCVSQWGHDFRPEYRDLIRLREVFPHVPRIALTATADPTTRADIIERLGLDAARTFLSSFDRPNISYTIVERANARAQLLDFLKGHEGVSGIVYCLSRAKVEAVAEFLNDKGIPALPYHAGLDARVRAANQDAFLKADAVCLVATVAFGMGIDKPDVRYVAHMDLPSSIEAYYQETGRAGRDGQPSDAWMCYGLADVSQRWRMIAEGNAPEEIKRLENAKLNALLGVCETAGCRRQAVLAHFGEAHAGGCGNCDTCLNPVDTWDGTEAANKIMSAIYRTGQRFGAAHVIDVVMGKATEKVEKFRHDQLPVFGVGRDIEAKTWRSVVRQLTATGLVHVNHEAHGALYLDPGARAVFRGERPVTLRRDRTRRARDTNRALAGPELTPQAQALFDKLRARRRAIAAEQGVPPYVVFQDTTLRAMATARPQTLAALRELPGVGDTKLERYGAVFLMAIAEGA</sequence>
<dbReference type="FunFam" id="3.40.50.300:FF:000156">
    <property type="entry name" value="ATP-dependent DNA helicase recQ"/>
    <property type="match status" value="1"/>
</dbReference>
<comment type="catalytic activity">
    <reaction evidence="15">
        <text>Couples ATP hydrolysis with the unwinding of duplex DNA by translocating in the 3'-5' direction.</text>
        <dbReference type="EC" id="5.6.2.4"/>
    </reaction>
</comment>
<dbReference type="EMBL" id="QQNH01000013">
    <property type="protein sequence ID" value="RDE08688.1"/>
    <property type="molecule type" value="Genomic_DNA"/>
</dbReference>
<dbReference type="PROSITE" id="PS51194">
    <property type="entry name" value="HELICASE_CTER"/>
    <property type="match status" value="1"/>
</dbReference>
<dbReference type="EC" id="5.6.2.4" evidence="16"/>
<evidence type="ECO:0000259" key="19">
    <source>
        <dbReference type="PROSITE" id="PS51194"/>
    </source>
</evidence>
<evidence type="ECO:0000313" key="21">
    <source>
        <dbReference type="Proteomes" id="UP000253759"/>
    </source>
</evidence>
<evidence type="ECO:0000256" key="5">
    <source>
        <dbReference type="ARBA" id="ARBA00022741"/>
    </source>
</evidence>
<keyword evidence="13" id="KW-0234">DNA repair</keyword>
<dbReference type="SMART" id="SM00341">
    <property type="entry name" value="HRDC"/>
    <property type="match status" value="1"/>
</dbReference>
<keyword evidence="21" id="KW-1185">Reference proteome</keyword>
<dbReference type="GO" id="GO:0046872">
    <property type="term" value="F:metal ion binding"/>
    <property type="evidence" value="ECO:0007669"/>
    <property type="project" value="UniProtKB-KW"/>
</dbReference>
<dbReference type="PANTHER" id="PTHR13710">
    <property type="entry name" value="DNA HELICASE RECQ FAMILY MEMBER"/>
    <property type="match status" value="1"/>
</dbReference>
<evidence type="ECO:0000256" key="13">
    <source>
        <dbReference type="ARBA" id="ARBA00023204"/>
    </source>
</evidence>
<dbReference type="Gene3D" id="1.10.150.80">
    <property type="entry name" value="HRDC domain"/>
    <property type="match status" value="1"/>
</dbReference>
<dbReference type="SMART" id="SM00490">
    <property type="entry name" value="HELICc"/>
    <property type="match status" value="1"/>
</dbReference>
<evidence type="ECO:0000256" key="12">
    <source>
        <dbReference type="ARBA" id="ARBA00023172"/>
    </source>
</evidence>
<reference evidence="21" key="1">
    <citation type="submission" date="2018-07" db="EMBL/GenBank/DDBJ databases">
        <authorList>
            <person name="Liu B.-T."/>
            <person name="Du Z."/>
        </authorList>
    </citation>
    <scope>NUCLEOTIDE SEQUENCE [LARGE SCALE GENOMIC DNA]</scope>
    <source>
        <strain evidence="21">XYN52</strain>
    </source>
</reference>
<dbReference type="Proteomes" id="UP000253759">
    <property type="component" value="Unassembled WGS sequence"/>
</dbReference>
<dbReference type="GO" id="GO:0043138">
    <property type="term" value="F:3'-5' DNA helicase activity"/>
    <property type="evidence" value="ECO:0007669"/>
    <property type="project" value="UniProtKB-EC"/>
</dbReference>
<dbReference type="NCBIfam" id="TIGR01389">
    <property type="entry name" value="recQ"/>
    <property type="match status" value="1"/>
</dbReference>
<dbReference type="Pfam" id="PF00270">
    <property type="entry name" value="DEAD"/>
    <property type="match status" value="1"/>
</dbReference>
<dbReference type="GO" id="GO:0005737">
    <property type="term" value="C:cytoplasm"/>
    <property type="evidence" value="ECO:0007669"/>
    <property type="project" value="TreeGrafter"/>
</dbReference>
<dbReference type="SUPFAM" id="SSF52540">
    <property type="entry name" value="P-loop containing nucleoside triphosphate hydrolases"/>
    <property type="match status" value="2"/>
</dbReference>
<proteinExistence type="inferred from homology"/>
<evidence type="ECO:0000256" key="9">
    <source>
        <dbReference type="ARBA" id="ARBA00022833"/>
    </source>
</evidence>
<evidence type="ECO:0000256" key="11">
    <source>
        <dbReference type="ARBA" id="ARBA00023125"/>
    </source>
</evidence>
<dbReference type="GO" id="GO:0006310">
    <property type="term" value="P:DNA recombination"/>
    <property type="evidence" value="ECO:0007669"/>
    <property type="project" value="UniProtKB-UniRule"/>
</dbReference>
<dbReference type="Pfam" id="PF09382">
    <property type="entry name" value="RQC"/>
    <property type="match status" value="1"/>
</dbReference>
<comment type="similarity">
    <text evidence="3">Belongs to the helicase family. RecQ subfamily.</text>
</comment>
<keyword evidence="6" id="KW-0227">DNA damage</keyword>
<dbReference type="FunFam" id="3.40.50.300:FF:000296">
    <property type="entry name" value="ATP-dependent DNA helicase RecQ"/>
    <property type="match status" value="1"/>
</dbReference>
<keyword evidence="14" id="KW-0413">Isomerase</keyword>
<feature type="domain" description="Helicase ATP-binding" evidence="18">
    <location>
        <begin position="38"/>
        <end position="206"/>
    </location>
</feature>
<dbReference type="NCBIfam" id="TIGR00614">
    <property type="entry name" value="recQ_fam"/>
    <property type="match status" value="1"/>
</dbReference>
<dbReference type="GO" id="GO:0005524">
    <property type="term" value="F:ATP binding"/>
    <property type="evidence" value="ECO:0007669"/>
    <property type="project" value="UniProtKB-KW"/>
</dbReference>
<dbReference type="GO" id="GO:0006260">
    <property type="term" value="P:DNA replication"/>
    <property type="evidence" value="ECO:0007669"/>
    <property type="project" value="InterPro"/>
</dbReference>
<dbReference type="GO" id="GO:0043590">
    <property type="term" value="C:bacterial nucleoid"/>
    <property type="evidence" value="ECO:0007669"/>
    <property type="project" value="TreeGrafter"/>
</dbReference>
<keyword evidence="8 20" id="KW-0347">Helicase</keyword>
<evidence type="ECO:0000256" key="10">
    <source>
        <dbReference type="ARBA" id="ARBA00022840"/>
    </source>
</evidence>
<dbReference type="SMART" id="SM00487">
    <property type="entry name" value="DEXDc"/>
    <property type="match status" value="1"/>
</dbReference>
<evidence type="ECO:0000256" key="6">
    <source>
        <dbReference type="ARBA" id="ARBA00022763"/>
    </source>
</evidence>
<dbReference type="CDD" id="cd17920">
    <property type="entry name" value="DEXHc_RecQ"/>
    <property type="match status" value="1"/>
</dbReference>
<evidence type="ECO:0000313" key="20">
    <source>
        <dbReference type="EMBL" id="RDE08688.1"/>
    </source>
</evidence>
<evidence type="ECO:0000256" key="14">
    <source>
        <dbReference type="ARBA" id="ARBA00023235"/>
    </source>
</evidence>
<dbReference type="InterPro" id="IPR018982">
    <property type="entry name" value="RQC_domain"/>
</dbReference>
<dbReference type="Pfam" id="PF16124">
    <property type="entry name" value="RecQ_Zn_bind"/>
    <property type="match status" value="1"/>
</dbReference>
<evidence type="ECO:0000256" key="1">
    <source>
        <dbReference type="ARBA" id="ARBA00001946"/>
    </source>
</evidence>
<dbReference type="GO" id="GO:0003677">
    <property type="term" value="F:DNA binding"/>
    <property type="evidence" value="ECO:0007669"/>
    <property type="project" value="UniProtKB-KW"/>
</dbReference>
<dbReference type="OrthoDB" id="9760034at2"/>
<keyword evidence="10" id="KW-0067">ATP-binding</keyword>
<evidence type="ECO:0000256" key="4">
    <source>
        <dbReference type="ARBA" id="ARBA00022723"/>
    </source>
</evidence>
<keyword evidence="12" id="KW-0233">DNA recombination</keyword>
<feature type="domain" description="HRDC" evidence="17">
    <location>
        <begin position="536"/>
        <end position="610"/>
    </location>
</feature>
<evidence type="ECO:0000259" key="17">
    <source>
        <dbReference type="PROSITE" id="PS50967"/>
    </source>
</evidence>
<dbReference type="InterPro" id="IPR036388">
    <property type="entry name" value="WH-like_DNA-bd_sf"/>
</dbReference>
<dbReference type="GO" id="GO:0009378">
    <property type="term" value="F:four-way junction helicase activity"/>
    <property type="evidence" value="ECO:0007669"/>
    <property type="project" value="TreeGrafter"/>
</dbReference>
<dbReference type="PROSITE" id="PS50967">
    <property type="entry name" value="HRDC"/>
    <property type="match status" value="1"/>
</dbReference>
<evidence type="ECO:0000256" key="7">
    <source>
        <dbReference type="ARBA" id="ARBA00022801"/>
    </source>
</evidence>
<dbReference type="GO" id="GO:0016787">
    <property type="term" value="F:hydrolase activity"/>
    <property type="evidence" value="ECO:0007669"/>
    <property type="project" value="UniProtKB-KW"/>
</dbReference>
<dbReference type="GO" id="GO:0030894">
    <property type="term" value="C:replisome"/>
    <property type="evidence" value="ECO:0007669"/>
    <property type="project" value="TreeGrafter"/>
</dbReference>
<dbReference type="InterPro" id="IPR011545">
    <property type="entry name" value="DEAD/DEAH_box_helicase_dom"/>
</dbReference>
<dbReference type="InterPro" id="IPR027417">
    <property type="entry name" value="P-loop_NTPase"/>
</dbReference>
<evidence type="ECO:0000256" key="8">
    <source>
        <dbReference type="ARBA" id="ARBA00022806"/>
    </source>
</evidence>
<dbReference type="PROSITE" id="PS51192">
    <property type="entry name" value="HELICASE_ATP_BIND_1"/>
    <property type="match status" value="1"/>
</dbReference>
<evidence type="ECO:0000256" key="2">
    <source>
        <dbReference type="ARBA" id="ARBA00001947"/>
    </source>
</evidence>
<name>A0A369W2B4_9HYPH</name>
<dbReference type="PANTHER" id="PTHR13710:SF105">
    <property type="entry name" value="ATP-DEPENDENT DNA HELICASE Q1"/>
    <property type="match status" value="1"/>
</dbReference>
<dbReference type="GO" id="GO:0006281">
    <property type="term" value="P:DNA repair"/>
    <property type="evidence" value="ECO:0007669"/>
    <property type="project" value="UniProtKB-KW"/>
</dbReference>
<dbReference type="GO" id="GO:0009432">
    <property type="term" value="P:SOS response"/>
    <property type="evidence" value="ECO:0007669"/>
    <property type="project" value="UniProtKB-UniRule"/>
</dbReference>
<keyword evidence="7 20" id="KW-0378">Hydrolase</keyword>
<dbReference type="RefSeq" id="WP_114646100.1">
    <property type="nucleotide sequence ID" value="NZ_QQNH01000013.1"/>
</dbReference>
<keyword evidence="4" id="KW-0479">Metal-binding</keyword>
<evidence type="ECO:0000256" key="3">
    <source>
        <dbReference type="ARBA" id="ARBA00005446"/>
    </source>
</evidence>
<evidence type="ECO:0000256" key="15">
    <source>
        <dbReference type="ARBA" id="ARBA00034617"/>
    </source>
</evidence>
<dbReference type="InterPro" id="IPR032284">
    <property type="entry name" value="RecQ_Zn-bd"/>
</dbReference>
<evidence type="ECO:0000256" key="16">
    <source>
        <dbReference type="NCBIfam" id="TIGR01389"/>
    </source>
</evidence>
<dbReference type="Pfam" id="PF00570">
    <property type="entry name" value="HRDC"/>
    <property type="match status" value="1"/>
</dbReference>
<dbReference type="SUPFAM" id="SSF47819">
    <property type="entry name" value="HRDC-like"/>
    <property type="match status" value="1"/>
</dbReference>
<dbReference type="AlphaFoldDB" id="A0A369W2B4"/>
<dbReference type="InterPro" id="IPR004589">
    <property type="entry name" value="DNA_helicase_ATP-dep_RecQ"/>
</dbReference>
<protein>
    <recommendedName>
        <fullName evidence="16">DNA helicase RecQ</fullName>
        <ecNumber evidence="16">5.6.2.4</ecNumber>
    </recommendedName>
</protein>
<dbReference type="InterPro" id="IPR010997">
    <property type="entry name" value="HRDC-like_sf"/>
</dbReference>
<gene>
    <name evidence="20" type="primary">recQ</name>
    <name evidence="20" type="ORF">DVH29_10350</name>
</gene>
<keyword evidence="5" id="KW-0547">Nucleotide-binding</keyword>
<dbReference type="InterPro" id="IPR014001">
    <property type="entry name" value="Helicase_ATP-bd"/>
</dbReference>
<comment type="cofactor">
    <cofactor evidence="1">
        <name>Mg(2+)</name>
        <dbReference type="ChEBI" id="CHEBI:18420"/>
    </cofactor>
</comment>